<gene>
    <name evidence="2" type="ORF">L207DRAFT_513734</name>
</gene>
<proteinExistence type="predicted"/>
<feature type="compositionally biased region" description="Low complexity" evidence="1">
    <location>
        <begin position="277"/>
        <end position="287"/>
    </location>
</feature>
<feature type="region of interest" description="Disordered" evidence="1">
    <location>
        <begin position="84"/>
        <end position="118"/>
    </location>
</feature>
<feature type="compositionally biased region" description="Polar residues" evidence="1">
    <location>
        <begin position="253"/>
        <end position="276"/>
    </location>
</feature>
<sequence>MGGSPHRAEFLVKDNSIDCNGITVTVHDASDGWLLSSPITTIFSKMHLSRPRKLSSSPDSDGCLSPSTLDRLTKACQATSKELQNRLSISSDSSDPGMMYDPFASSGSDTSFEDSLTRSPSEADLAALQVENETWNLYWTPDKASTLPLRSDAYQSPLRQTNNLSPCNRNFASSNLSAFSSPEGSRNLRRTDTRRVPRQPNRSSPPSVLSASTYLPLPNCTSNTPCPSMAATFLPSPQLDHPRTEPQHVQHKSWPTRTTSTIPAASSRAPQRTRANTTSSTPSSFTPVHPSNLSTCTTLDYQSSLASSRCATPSPLYMRSPPCRPLLLEVDMGNETSVWEDDDEDEGIGGLVGSLRSKLHIRSSSAQEEGDGEFVIKARQGKKRTKRSLSEVVKGVFRARKKGGTL</sequence>
<organism evidence="2 3">
    <name type="scientific">Hyaloscypha variabilis (strain UAMH 11265 / GT02V1 / F)</name>
    <name type="common">Meliniomyces variabilis</name>
    <dbReference type="NCBI Taxonomy" id="1149755"/>
    <lineage>
        <taxon>Eukaryota</taxon>
        <taxon>Fungi</taxon>
        <taxon>Dikarya</taxon>
        <taxon>Ascomycota</taxon>
        <taxon>Pezizomycotina</taxon>
        <taxon>Leotiomycetes</taxon>
        <taxon>Helotiales</taxon>
        <taxon>Hyaloscyphaceae</taxon>
        <taxon>Hyaloscypha</taxon>
        <taxon>Hyaloscypha variabilis</taxon>
    </lineage>
</organism>
<dbReference type="OrthoDB" id="3565304at2759"/>
<feature type="region of interest" description="Disordered" evidence="1">
    <location>
        <begin position="231"/>
        <end position="293"/>
    </location>
</feature>
<feature type="compositionally biased region" description="Polar residues" evidence="1">
    <location>
        <begin position="84"/>
        <end position="94"/>
    </location>
</feature>
<dbReference type="Proteomes" id="UP000235786">
    <property type="component" value="Unassembled WGS sequence"/>
</dbReference>
<protein>
    <submittedName>
        <fullName evidence="2">Uncharacterized protein</fullName>
    </submittedName>
</protein>
<accession>A0A2J6RL49</accession>
<feature type="compositionally biased region" description="Polar residues" evidence="1">
    <location>
        <begin position="200"/>
        <end position="213"/>
    </location>
</feature>
<reference evidence="2 3" key="1">
    <citation type="submission" date="2016-04" db="EMBL/GenBank/DDBJ databases">
        <title>A degradative enzymes factory behind the ericoid mycorrhizal symbiosis.</title>
        <authorList>
            <consortium name="DOE Joint Genome Institute"/>
            <person name="Martino E."/>
            <person name="Morin E."/>
            <person name="Grelet G."/>
            <person name="Kuo A."/>
            <person name="Kohler A."/>
            <person name="Daghino S."/>
            <person name="Barry K."/>
            <person name="Choi C."/>
            <person name="Cichocki N."/>
            <person name="Clum A."/>
            <person name="Copeland A."/>
            <person name="Hainaut M."/>
            <person name="Haridas S."/>
            <person name="Labutti K."/>
            <person name="Lindquist E."/>
            <person name="Lipzen A."/>
            <person name="Khouja H.-R."/>
            <person name="Murat C."/>
            <person name="Ohm R."/>
            <person name="Olson A."/>
            <person name="Spatafora J."/>
            <person name="Veneault-Fourrey C."/>
            <person name="Henrissat B."/>
            <person name="Grigoriev I."/>
            <person name="Martin F."/>
            <person name="Perotto S."/>
        </authorList>
    </citation>
    <scope>NUCLEOTIDE SEQUENCE [LARGE SCALE GENOMIC DNA]</scope>
    <source>
        <strain evidence="2 3">F</strain>
    </source>
</reference>
<evidence type="ECO:0000256" key="1">
    <source>
        <dbReference type="SAM" id="MobiDB-lite"/>
    </source>
</evidence>
<feature type="region of interest" description="Disordered" evidence="1">
    <location>
        <begin position="173"/>
        <end position="213"/>
    </location>
</feature>
<evidence type="ECO:0000313" key="2">
    <source>
        <dbReference type="EMBL" id="PMD39248.1"/>
    </source>
</evidence>
<dbReference type="AlphaFoldDB" id="A0A2J6RL49"/>
<name>A0A2J6RL49_HYAVF</name>
<keyword evidence="3" id="KW-1185">Reference proteome</keyword>
<dbReference type="EMBL" id="KZ613947">
    <property type="protein sequence ID" value="PMD39248.1"/>
    <property type="molecule type" value="Genomic_DNA"/>
</dbReference>
<feature type="compositionally biased region" description="Polar residues" evidence="1">
    <location>
        <begin position="105"/>
        <end position="118"/>
    </location>
</feature>
<evidence type="ECO:0000313" key="3">
    <source>
        <dbReference type="Proteomes" id="UP000235786"/>
    </source>
</evidence>